<feature type="transmembrane region" description="Helical" evidence="1">
    <location>
        <begin position="64"/>
        <end position="85"/>
    </location>
</feature>
<feature type="transmembrane region" description="Helical" evidence="1">
    <location>
        <begin position="106"/>
        <end position="128"/>
    </location>
</feature>
<proteinExistence type="predicted"/>
<organism evidence="2 3">
    <name type="scientific">Alicyclobacillus cycloheptanicus</name>
    <dbReference type="NCBI Taxonomy" id="1457"/>
    <lineage>
        <taxon>Bacteria</taxon>
        <taxon>Bacillati</taxon>
        <taxon>Bacillota</taxon>
        <taxon>Bacilli</taxon>
        <taxon>Bacillales</taxon>
        <taxon>Alicyclobacillaceae</taxon>
        <taxon>Alicyclobacillus</taxon>
    </lineage>
</organism>
<protein>
    <submittedName>
        <fullName evidence="2">Membrane protein</fullName>
    </submittedName>
</protein>
<evidence type="ECO:0000313" key="3">
    <source>
        <dbReference type="Proteomes" id="UP001232973"/>
    </source>
</evidence>
<evidence type="ECO:0000256" key="1">
    <source>
        <dbReference type="SAM" id="Phobius"/>
    </source>
</evidence>
<gene>
    <name evidence="2" type="ORF">J2S03_001939</name>
</gene>
<reference evidence="2 3" key="1">
    <citation type="submission" date="2023-07" db="EMBL/GenBank/DDBJ databases">
        <title>Genomic Encyclopedia of Type Strains, Phase IV (KMG-IV): sequencing the most valuable type-strain genomes for metagenomic binning, comparative biology and taxonomic classification.</title>
        <authorList>
            <person name="Goeker M."/>
        </authorList>
    </citation>
    <scope>NUCLEOTIDE SEQUENCE [LARGE SCALE GENOMIC DNA]</scope>
    <source>
        <strain evidence="2 3">DSM 4006</strain>
    </source>
</reference>
<accession>A0ABT9XIE4</accession>
<dbReference type="RefSeq" id="WP_274456834.1">
    <property type="nucleotide sequence ID" value="NZ_CP067097.1"/>
</dbReference>
<comment type="caution">
    <text evidence="2">The sequence shown here is derived from an EMBL/GenBank/DDBJ whole genome shotgun (WGS) entry which is preliminary data.</text>
</comment>
<name>A0ABT9XIE4_9BACL</name>
<keyword evidence="1" id="KW-0812">Transmembrane</keyword>
<dbReference type="EMBL" id="JAUSTP010000014">
    <property type="protein sequence ID" value="MDQ0190076.1"/>
    <property type="molecule type" value="Genomic_DNA"/>
</dbReference>
<feature type="transmembrane region" description="Helical" evidence="1">
    <location>
        <begin position="170"/>
        <end position="196"/>
    </location>
</feature>
<evidence type="ECO:0000313" key="2">
    <source>
        <dbReference type="EMBL" id="MDQ0190076.1"/>
    </source>
</evidence>
<sequence length="246" mass="27437">MRRFYIAMVWLAVVVTVFTCLSWLYLYLNHVPLSKPASTMQTLNLPTTAPSIWNMTMPIVAGTWWLPVVVLIVQVFITGGFYGTLVRVNTGTAASAGSFLSDALRAFWRLLGWNLVWMLLSLFVIGLYRLSAPLSIALSILLIFGRYVFLFSDVALVCEMQAPMQQALKNAALALLNGIVPMLPYGVCTMIFTGFAMTLTDYLSMTDLLWVGILYGLVMTWIAHMITARYLALSDWQARAVGGERI</sequence>
<dbReference type="Proteomes" id="UP001232973">
    <property type="component" value="Unassembled WGS sequence"/>
</dbReference>
<keyword evidence="3" id="KW-1185">Reference proteome</keyword>
<feature type="transmembrane region" description="Helical" evidence="1">
    <location>
        <begin position="134"/>
        <end position="158"/>
    </location>
</feature>
<feature type="transmembrane region" description="Helical" evidence="1">
    <location>
        <begin position="208"/>
        <end position="232"/>
    </location>
</feature>
<keyword evidence="1" id="KW-0472">Membrane</keyword>
<feature type="transmembrane region" description="Helical" evidence="1">
    <location>
        <begin position="7"/>
        <end position="28"/>
    </location>
</feature>
<keyword evidence="1" id="KW-1133">Transmembrane helix</keyword>